<dbReference type="Gene3D" id="3.30.390.50">
    <property type="entry name" value="CO dehydrogenase flavoprotein, C-terminal domain"/>
    <property type="match status" value="1"/>
</dbReference>
<dbReference type="Proteomes" id="UP000185109">
    <property type="component" value="Plasmid pRsp8C3a"/>
</dbReference>
<evidence type="ECO:0000256" key="2">
    <source>
        <dbReference type="ARBA" id="ARBA00022827"/>
    </source>
</evidence>
<dbReference type="InterPro" id="IPR016169">
    <property type="entry name" value="FAD-bd_PCMH_sub2"/>
</dbReference>
<evidence type="ECO:0000256" key="3">
    <source>
        <dbReference type="ARBA" id="ARBA00023002"/>
    </source>
</evidence>
<geneLocation type="plasmid" evidence="6">
    <name>prsp8c3a</name>
</geneLocation>
<dbReference type="InterPro" id="IPR051312">
    <property type="entry name" value="Diverse_Substr_Oxidored"/>
</dbReference>
<proteinExistence type="predicted"/>
<dbReference type="InterPro" id="IPR036318">
    <property type="entry name" value="FAD-bd_PCMH-like_sf"/>
</dbReference>
<dbReference type="PANTHER" id="PTHR42659:SF2">
    <property type="entry name" value="XANTHINE DEHYDROGENASE SUBUNIT C-RELATED"/>
    <property type="match status" value="1"/>
</dbReference>
<gene>
    <name evidence="5" type="ORF">AM571_PA00183</name>
</gene>
<dbReference type="SUPFAM" id="SSF56176">
    <property type="entry name" value="FAD-binding/transporter-associated domain-like"/>
    <property type="match status" value="1"/>
</dbReference>
<evidence type="ECO:0000259" key="4">
    <source>
        <dbReference type="PROSITE" id="PS51387"/>
    </source>
</evidence>
<feature type="domain" description="FAD-binding PCMH-type" evidence="4">
    <location>
        <begin position="1"/>
        <end position="168"/>
    </location>
</feature>
<dbReference type="RefSeq" id="WP_074063520.1">
    <property type="nucleotide sequence ID" value="NZ_CP017242.1"/>
</dbReference>
<evidence type="ECO:0000256" key="1">
    <source>
        <dbReference type="ARBA" id="ARBA00022630"/>
    </source>
</evidence>
<dbReference type="PANTHER" id="PTHR42659">
    <property type="entry name" value="XANTHINE DEHYDROGENASE SUBUNIT C-RELATED"/>
    <property type="match status" value="1"/>
</dbReference>
<dbReference type="InterPro" id="IPR036683">
    <property type="entry name" value="CO_DH_flav_C_dom_sf"/>
</dbReference>
<sequence>MQDFEFIKAKTIAEAVSIAAADEDAKFLGGGQTFLPTLKQRLAAPSVLISLNAVQGMKGVTIEGETLTIGGGTSHAVVAREVNEVFPALAKLAGGIGDPAVRNRGTIGGSLANNDPSACYPSAVLACNATIITDRREIAATDYFQGIFATALEHDEIIVAVRFQVPRSANYQKFIQPASRFALVGVFVAQYSDRVGAAVTGASGDGVFRWHEAESRLVDTFDPSAVEELSVSPDEMIEDLFGTKDYRAHLISVLTARAVRAIVSVL</sequence>
<evidence type="ECO:0000313" key="5">
    <source>
        <dbReference type="EMBL" id="APO77069.1"/>
    </source>
</evidence>
<keyword evidence="5" id="KW-0614">Plasmid</keyword>
<dbReference type="InterPro" id="IPR016167">
    <property type="entry name" value="FAD-bd_PCMH_sub1"/>
</dbReference>
<dbReference type="GO" id="GO:0071949">
    <property type="term" value="F:FAD binding"/>
    <property type="evidence" value="ECO:0007669"/>
    <property type="project" value="InterPro"/>
</dbReference>
<reference evidence="5 6" key="1">
    <citation type="submission" date="2016-09" db="EMBL/GenBank/DDBJ databases">
        <title>The complete genome sequences of Rhizobium gallicum, symbiovars gallicum and phaseoli, symbionts associated to common bean (Phaseolus vulgaris).</title>
        <authorList>
            <person name="Bustos P."/>
            <person name="Santamaria R.I."/>
            <person name="Perez-Carrascal O.M."/>
            <person name="Juarez S."/>
            <person name="Lozano L."/>
            <person name="Martinez-Flores I."/>
            <person name="Martinez-Romero E."/>
            <person name="Cevallos M."/>
            <person name="Romero D."/>
            <person name="Davila G."/>
            <person name="Gonzalez V."/>
        </authorList>
    </citation>
    <scope>NUCLEOTIDE SEQUENCE [LARGE SCALE GENOMIC DNA]</scope>
    <source>
        <strain evidence="5 6">8C-3</strain>
        <plasmid evidence="6">Plasmid prsp8c3a</plasmid>
    </source>
</reference>
<dbReference type="InterPro" id="IPR005107">
    <property type="entry name" value="CO_DH_flav_C"/>
</dbReference>
<keyword evidence="3 5" id="KW-0560">Oxidoreductase</keyword>
<name>A0A1L5PA59_RHIET</name>
<evidence type="ECO:0000313" key="6">
    <source>
        <dbReference type="Proteomes" id="UP000185109"/>
    </source>
</evidence>
<dbReference type="Gene3D" id="3.30.43.10">
    <property type="entry name" value="Uridine Diphospho-n-acetylenolpyruvylglucosamine Reductase, domain 2"/>
    <property type="match status" value="1"/>
</dbReference>
<keyword evidence="1" id="KW-0285">Flavoprotein</keyword>
<dbReference type="Gene3D" id="3.30.465.10">
    <property type="match status" value="1"/>
</dbReference>
<protein>
    <submittedName>
        <fullName evidence="5">Carbon monoxide dehydrogenase middle subunit CoxM/CutM-like protein</fullName>
        <ecNumber evidence="5">1.2.99.2</ecNumber>
    </submittedName>
</protein>
<dbReference type="EMBL" id="CP017242">
    <property type="protein sequence ID" value="APO77069.1"/>
    <property type="molecule type" value="Genomic_DNA"/>
</dbReference>
<keyword evidence="2" id="KW-0274">FAD</keyword>
<accession>A0A1L5PA59</accession>
<organism evidence="5 6">
    <name type="scientific">Rhizobium etli 8C-3</name>
    <dbReference type="NCBI Taxonomy" id="538025"/>
    <lineage>
        <taxon>Bacteria</taxon>
        <taxon>Pseudomonadati</taxon>
        <taxon>Pseudomonadota</taxon>
        <taxon>Alphaproteobacteria</taxon>
        <taxon>Hyphomicrobiales</taxon>
        <taxon>Rhizobiaceae</taxon>
        <taxon>Rhizobium/Agrobacterium group</taxon>
        <taxon>Rhizobium</taxon>
    </lineage>
</organism>
<dbReference type="EC" id="1.2.99.2" evidence="5"/>
<dbReference type="Pfam" id="PF00941">
    <property type="entry name" value="FAD_binding_5"/>
    <property type="match status" value="1"/>
</dbReference>
<dbReference type="PROSITE" id="PS51387">
    <property type="entry name" value="FAD_PCMH"/>
    <property type="match status" value="1"/>
</dbReference>
<dbReference type="SMART" id="SM01092">
    <property type="entry name" value="CO_deh_flav_C"/>
    <property type="match status" value="1"/>
</dbReference>
<dbReference type="InterPro" id="IPR016166">
    <property type="entry name" value="FAD-bd_PCMH"/>
</dbReference>
<dbReference type="InterPro" id="IPR002346">
    <property type="entry name" value="Mopterin_DH_FAD-bd"/>
</dbReference>
<dbReference type="SUPFAM" id="SSF55447">
    <property type="entry name" value="CO dehydrogenase flavoprotein C-terminal domain-like"/>
    <property type="match status" value="1"/>
</dbReference>
<dbReference type="GO" id="GO:0016491">
    <property type="term" value="F:oxidoreductase activity"/>
    <property type="evidence" value="ECO:0007669"/>
    <property type="project" value="UniProtKB-KW"/>
</dbReference>
<dbReference type="AlphaFoldDB" id="A0A1L5PA59"/>